<feature type="coiled-coil region" evidence="1">
    <location>
        <begin position="32"/>
        <end position="63"/>
    </location>
</feature>
<dbReference type="AlphaFoldDB" id="A0A4D6NA74"/>
<sequence length="71" mass="8332">MALHKNLVELVQSKVFALRNAKEKRNATFSKLGHYESEMVKLLASIKELDEKLRRKMREGEEEGTRNLFLQ</sequence>
<keyword evidence="3" id="KW-1185">Reference proteome</keyword>
<dbReference type="Proteomes" id="UP000501690">
    <property type="component" value="Linkage Group LG10"/>
</dbReference>
<keyword evidence="1" id="KW-0175">Coiled coil</keyword>
<evidence type="ECO:0000313" key="3">
    <source>
        <dbReference type="Proteomes" id="UP000501690"/>
    </source>
</evidence>
<name>A0A4D6NA74_VIGUN</name>
<proteinExistence type="predicted"/>
<protein>
    <submittedName>
        <fullName evidence="2">Uncharacterized protein</fullName>
    </submittedName>
</protein>
<dbReference type="EMBL" id="CP039354">
    <property type="protein sequence ID" value="QCE10636.1"/>
    <property type="molecule type" value="Genomic_DNA"/>
</dbReference>
<evidence type="ECO:0000256" key="1">
    <source>
        <dbReference type="SAM" id="Coils"/>
    </source>
</evidence>
<gene>
    <name evidence="2" type="ORF">DEO72_LG10g1867</name>
</gene>
<accession>A0A4D6NA74</accession>
<evidence type="ECO:0000313" key="2">
    <source>
        <dbReference type="EMBL" id="QCE10636.1"/>
    </source>
</evidence>
<organism evidence="2 3">
    <name type="scientific">Vigna unguiculata</name>
    <name type="common">Cowpea</name>
    <dbReference type="NCBI Taxonomy" id="3917"/>
    <lineage>
        <taxon>Eukaryota</taxon>
        <taxon>Viridiplantae</taxon>
        <taxon>Streptophyta</taxon>
        <taxon>Embryophyta</taxon>
        <taxon>Tracheophyta</taxon>
        <taxon>Spermatophyta</taxon>
        <taxon>Magnoliopsida</taxon>
        <taxon>eudicotyledons</taxon>
        <taxon>Gunneridae</taxon>
        <taxon>Pentapetalae</taxon>
        <taxon>rosids</taxon>
        <taxon>fabids</taxon>
        <taxon>Fabales</taxon>
        <taxon>Fabaceae</taxon>
        <taxon>Papilionoideae</taxon>
        <taxon>50 kb inversion clade</taxon>
        <taxon>NPAAA clade</taxon>
        <taxon>indigoferoid/millettioid clade</taxon>
        <taxon>Phaseoleae</taxon>
        <taxon>Vigna</taxon>
    </lineage>
</organism>
<reference evidence="2 3" key="1">
    <citation type="submission" date="2019-04" db="EMBL/GenBank/DDBJ databases">
        <title>An improved genome assembly and genetic linkage map for asparagus bean, Vigna unguiculata ssp. sesquipedialis.</title>
        <authorList>
            <person name="Xia Q."/>
            <person name="Zhang R."/>
            <person name="Dong Y."/>
        </authorList>
    </citation>
    <scope>NUCLEOTIDE SEQUENCE [LARGE SCALE GENOMIC DNA]</scope>
    <source>
        <tissue evidence="2">Leaf</tissue>
    </source>
</reference>